<keyword evidence="8" id="KW-0560">Oxidoreductase</keyword>
<organism evidence="8 9">
    <name type="scientific">Leptothrix cholodnii (strain ATCC 51168 / LMG 8142 / SP-6)</name>
    <name type="common">Leptothrix discophora (strain SP-6)</name>
    <dbReference type="NCBI Taxonomy" id="395495"/>
    <lineage>
        <taxon>Bacteria</taxon>
        <taxon>Pseudomonadati</taxon>
        <taxon>Pseudomonadota</taxon>
        <taxon>Betaproteobacteria</taxon>
        <taxon>Burkholderiales</taxon>
        <taxon>Sphaerotilaceae</taxon>
        <taxon>Leptothrix</taxon>
    </lineage>
</organism>
<dbReference type="NCBIfam" id="TIGR01285">
    <property type="entry name" value="nifN"/>
    <property type="match status" value="1"/>
</dbReference>
<evidence type="ECO:0000259" key="7">
    <source>
        <dbReference type="Pfam" id="PF00148"/>
    </source>
</evidence>
<dbReference type="PROSITE" id="PS00699">
    <property type="entry name" value="NITROGENASE_1_1"/>
    <property type="match status" value="1"/>
</dbReference>
<sequence>MAHVVESKKSCAVNPLKMSQPLGAAYAFMGLASCMPVMHGSQGCTSFGLVLLVRHFKEAIPLQTTAMNETTTIMGGYDNIERALLNIRSRAKPQLIAICSTGLTETKGDDVEGYLTLARKKHPELADTAIVYVSTPDYAGAFQDGWAKAVTTLVSQLPHTDLPRLPDRINVLPGCHLTPGDIEELRELIEAFGLKPTFVPDVSGSLDGHIPDDWLGTTLGGTSLTDMQQLGAAAHTLAIGEQMRPAAEALQKRCGVPYTLFDRLTGLTATDALIRHLTTLSGRPVPTRIKRQRSQLVDAMLDGHFHFGNVKIALGAEPDLLWAIGSFLTEMGAGLAVCVTTTASPLLARLPSNEVIVGDLEDFEMAAKAAGCDLLMTHSHGRQAAERLGKPLFRLGIPTFDRIGNSHKCYVGYRGTRNFVYEVGNVLMDHTPRHGPDAWPLGEQALAAARGEAAVSV</sequence>
<evidence type="ECO:0000313" key="9">
    <source>
        <dbReference type="Proteomes" id="UP000001693"/>
    </source>
</evidence>
<evidence type="ECO:0000256" key="6">
    <source>
        <dbReference type="RuleBase" id="RU004021"/>
    </source>
</evidence>
<name>B1Y6B3_LEPCP</name>
<dbReference type="SUPFAM" id="SSF53807">
    <property type="entry name" value="Helical backbone' metal receptor"/>
    <property type="match status" value="1"/>
</dbReference>
<evidence type="ECO:0000256" key="1">
    <source>
        <dbReference type="ARBA" id="ARBA00003171"/>
    </source>
</evidence>
<dbReference type="OrthoDB" id="9800746at2"/>
<comment type="pathway">
    <text evidence="2">Cofactor biosynthesis; Fe-Mo cofactor biosynthesis.</text>
</comment>
<dbReference type="AlphaFoldDB" id="B1Y6B3"/>
<dbReference type="KEGG" id="lch:Lcho_1350"/>
<dbReference type="CDD" id="cd01966">
    <property type="entry name" value="Nitrogenase_NifN_1"/>
    <property type="match status" value="1"/>
</dbReference>
<evidence type="ECO:0000256" key="4">
    <source>
        <dbReference type="ARBA" id="ARBA00013282"/>
    </source>
</evidence>
<accession>B1Y6B3</accession>
<dbReference type="GO" id="GO:0016163">
    <property type="term" value="F:nitrogenase activity"/>
    <property type="evidence" value="ECO:0007669"/>
    <property type="project" value="InterPro"/>
</dbReference>
<proteinExistence type="inferred from homology"/>
<reference evidence="8 9" key="1">
    <citation type="submission" date="2008-03" db="EMBL/GenBank/DDBJ databases">
        <title>Complete sequence of Leptothrix cholodnii SP-6.</title>
        <authorList>
            <consortium name="US DOE Joint Genome Institute"/>
            <person name="Copeland A."/>
            <person name="Lucas S."/>
            <person name="Lapidus A."/>
            <person name="Glavina del Rio T."/>
            <person name="Dalin E."/>
            <person name="Tice H."/>
            <person name="Bruce D."/>
            <person name="Goodwin L."/>
            <person name="Pitluck S."/>
            <person name="Chertkov O."/>
            <person name="Brettin T."/>
            <person name="Detter J.C."/>
            <person name="Han C."/>
            <person name="Kuske C.R."/>
            <person name="Schmutz J."/>
            <person name="Larimer F."/>
            <person name="Land M."/>
            <person name="Hauser L."/>
            <person name="Kyrpides N."/>
            <person name="Lykidis A."/>
            <person name="Emerson D."/>
            <person name="Richardson P."/>
        </authorList>
    </citation>
    <scope>NUCLEOTIDE SEQUENCE [LARGE SCALE GENOMIC DNA]</scope>
    <source>
        <strain evidence="9">ATCC 51168 / LMG 8142 / SP-6</strain>
    </source>
</reference>
<dbReference type="InterPro" id="IPR000510">
    <property type="entry name" value="Nase/OxRdtase_comp1"/>
</dbReference>
<dbReference type="Proteomes" id="UP000001693">
    <property type="component" value="Chromosome"/>
</dbReference>
<feature type="domain" description="Nitrogenase/oxidoreductase component 1" evidence="7">
    <location>
        <begin position="19"/>
        <end position="427"/>
    </location>
</feature>
<dbReference type="Pfam" id="PF00148">
    <property type="entry name" value="Oxidored_nitro"/>
    <property type="match status" value="1"/>
</dbReference>
<dbReference type="EMBL" id="CP001013">
    <property type="protein sequence ID" value="ACB33618.1"/>
    <property type="molecule type" value="Genomic_DNA"/>
</dbReference>
<dbReference type="UniPathway" id="UPA00782"/>
<keyword evidence="5 6" id="KW-0535">Nitrogen fixation</keyword>
<protein>
    <recommendedName>
        <fullName evidence="4">Nitrogenase iron-molybdenum cofactor biosynthesis protein NifN</fullName>
    </recommendedName>
</protein>
<comment type="similarity">
    <text evidence="3 6">Belongs to the NifD/NifK/NifE/NifN family.</text>
</comment>
<dbReference type="PANTHER" id="PTHR33712">
    <property type="entry name" value="LIGHT-INDEPENDENT PROTOCHLOROPHYLLIDE REDUCTASE SUBUNIT B"/>
    <property type="match status" value="1"/>
</dbReference>
<dbReference type="Gene3D" id="3.40.50.1980">
    <property type="entry name" value="Nitrogenase molybdenum iron protein domain"/>
    <property type="match status" value="3"/>
</dbReference>
<comment type="function">
    <text evidence="1">This protein may play a role in the biosynthesis of the prosthetic group of nitrogenase (FeMo cofactor).</text>
</comment>
<dbReference type="STRING" id="395495.Lcho_1350"/>
<dbReference type="HOGENOM" id="CLU_025876_2_0_4"/>
<evidence type="ECO:0000256" key="5">
    <source>
        <dbReference type="ARBA" id="ARBA00023231"/>
    </source>
</evidence>
<dbReference type="PANTHER" id="PTHR33712:SF7">
    <property type="entry name" value="LIGHT-INDEPENDENT PROTOCHLOROPHYLLIDE REDUCTASE SUBUNIT B"/>
    <property type="match status" value="1"/>
</dbReference>
<evidence type="ECO:0000256" key="2">
    <source>
        <dbReference type="ARBA" id="ARBA00005155"/>
    </source>
</evidence>
<dbReference type="InterPro" id="IPR050152">
    <property type="entry name" value="ChlB/BchB/BchZ"/>
</dbReference>
<gene>
    <name evidence="8" type="ordered locus">Lcho_1350</name>
</gene>
<dbReference type="GO" id="GO:0065003">
    <property type="term" value="P:protein-containing complex assembly"/>
    <property type="evidence" value="ECO:0007669"/>
    <property type="project" value="InterPro"/>
</dbReference>
<dbReference type="Gene3D" id="6.10.250.1090">
    <property type="match status" value="1"/>
</dbReference>
<dbReference type="eggNOG" id="COG2710">
    <property type="taxonomic scope" value="Bacteria"/>
</dbReference>
<evidence type="ECO:0000256" key="3">
    <source>
        <dbReference type="ARBA" id="ARBA00011002"/>
    </source>
</evidence>
<keyword evidence="9" id="KW-1185">Reference proteome</keyword>
<evidence type="ECO:0000313" key="8">
    <source>
        <dbReference type="EMBL" id="ACB33618.1"/>
    </source>
</evidence>
<dbReference type="InterPro" id="IPR005975">
    <property type="entry name" value="Nase_Mo-Fe_CF"/>
</dbReference>
<dbReference type="RefSeq" id="WP_012346380.1">
    <property type="nucleotide sequence ID" value="NC_010524.1"/>
</dbReference>
<dbReference type="InterPro" id="IPR000318">
    <property type="entry name" value="Nase_comp1_CS"/>
</dbReference>